<feature type="signal peptide" evidence="1">
    <location>
        <begin position="1"/>
        <end position="22"/>
    </location>
</feature>
<accession>A0A816FVL3</accession>
<keyword evidence="4" id="KW-1185">Reference proteome</keyword>
<gene>
    <name evidence="2" type="ORF">EDS130_LOCUS45582</name>
    <name evidence="3" type="ORF">XAT740_LOCUS57840</name>
</gene>
<keyword evidence="1" id="KW-0732">Signal</keyword>
<protein>
    <submittedName>
        <fullName evidence="3">Uncharacterized protein</fullName>
    </submittedName>
</protein>
<dbReference type="EMBL" id="CAJNOJ010001163">
    <property type="protein sequence ID" value="CAF1544846.1"/>
    <property type="molecule type" value="Genomic_DNA"/>
</dbReference>
<feature type="chain" id="PRO_5036230055" evidence="1">
    <location>
        <begin position="23"/>
        <end position="392"/>
    </location>
</feature>
<evidence type="ECO:0000313" key="3">
    <source>
        <dbReference type="EMBL" id="CAF1666318.1"/>
    </source>
</evidence>
<name>A0A816FVL3_ADIRI</name>
<dbReference type="OrthoDB" id="10053732at2759"/>
<proteinExistence type="predicted"/>
<organism evidence="3 4">
    <name type="scientific">Adineta ricciae</name>
    <name type="common">Rotifer</name>
    <dbReference type="NCBI Taxonomy" id="249248"/>
    <lineage>
        <taxon>Eukaryota</taxon>
        <taxon>Metazoa</taxon>
        <taxon>Spiralia</taxon>
        <taxon>Gnathifera</taxon>
        <taxon>Rotifera</taxon>
        <taxon>Eurotatoria</taxon>
        <taxon>Bdelloidea</taxon>
        <taxon>Adinetida</taxon>
        <taxon>Adinetidae</taxon>
        <taxon>Adineta</taxon>
    </lineage>
</organism>
<sequence>MNHIARILLFINLINTPLLVSTEDLSDNKVIIDIVKGYTLRRIGVYSSQIVPEVIHTFIPIDNSCVRMPQTDVCLYASSKVKTSMVQLGIMITSDRTNHLSSSPFSYDSENVSKLINKEINQVLMQYHTDHIIKEAQSTAHFIDKQFYYNKKEESNPIALPTNNTVDTYSNIPHFYSTTIETIQKQIMTNKIGFDFLSQVDLNFFLSTIYAKFDRTHIIENTKQSLVIFLQTVIGQSVFLLRHCSMNSQNSLLSQPCLVISTLFEHIPADATTNFLVYRLTPLPIVSNGNKYIYSNLPKIIGINPTYQSIIAWNNDIDIQQCTFSSIVRCEQFPISMPISKSLCISQLLNDDQSVTNTCQISRSQHIDQDVINIVNNIWLFPRLKGGSYEKK</sequence>
<dbReference type="EMBL" id="CAJNOR010012206">
    <property type="protein sequence ID" value="CAF1666318.1"/>
    <property type="molecule type" value="Genomic_DNA"/>
</dbReference>
<reference evidence="3" key="1">
    <citation type="submission" date="2021-02" db="EMBL/GenBank/DDBJ databases">
        <authorList>
            <person name="Nowell W R."/>
        </authorList>
    </citation>
    <scope>NUCLEOTIDE SEQUENCE</scope>
</reference>
<dbReference type="Proteomes" id="UP000663852">
    <property type="component" value="Unassembled WGS sequence"/>
</dbReference>
<dbReference type="AlphaFoldDB" id="A0A816FVL3"/>
<evidence type="ECO:0000313" key="2">
    <source>
        <dbReference type="EMBL" id="CAF1544846.1"/>
    </source>
</evidence>
<evidence type="ECO:0000256" key="1">
    <source>
        <dbReference type="SAM" id="SignalP"/>
    </source>
</evidence>
<comment type="caution">
    <text evidence="3">The sequence shown here is derived from an EMBL/GenBank/DDBJ whole genome shotgun (WGS) entry which is preliminary data.</text>
</comment>
<dbReference type="Proteomes" id="UP000663828">
    <property type="component" value="Unassembled WGS sequence"/>
</dbReference>
<evidence type="ECO:0000313" key="4">
    <source>
        <dbReference type="Proteomes" id="UP000663828"/>
    </source>
</evidence>